<protein>
    <submittedName>
        <fullName evidence="2">Uncharacterized protein</fullName>
    </submittedName>
</protein>
<proteinExistence type="predicted"/>
<evidence type="ECO:0000313" key="2">
    <source>
        <dbReference type="EMBL" id="KAF7281679.1"/>
    </source>
</evidence>
<name>A0A834IIW7_RHYFE</name>
<comment type="caution">
    <text evidence="2">The sequence shown here is derived from an EMBL/GenBank/DDBJ whole genome shotgun (WGS) entry which is preliminary data.</text>
</comment>
<feature type="region of interest" description="Disordered" evidence="1">
    <location>
        <begin position="31"/>
        <end position="89"/>
    </location>
</feature>
<sequence>MPVPMATTTKPPCIYAGMPSEREKLTLYVKQRPRRTRDKDARYGTSRTLEEDDRADPAGLLTRKTGKWKQKRREPTGGHETSWASGYRARKEIKRTLTRRVRSSHSLSPRPAVKVVMDVETGRRNHRGPIWFCDR</sequence>
<gene>
    <name evidence="2" type="ORF">GWI33_004401</name>
</gene>
<keyword evidence="3" id="KW-1185">Reference proteome</keyword>
<dbReference type="Proteomes" id="UP000625711">
    <property type="component" value="Unassembled WGS sequence"/>
</dbReference>
<evidence type="ECO:0000256" key="1">
    <source>
        <dbReference type="SAM" id="MobiDB-lite"/>
    </source>
</evidence>
<reference evidence="2" key="1">
    <citation type="submission" date="2020-08" db="EMBL/GenBank/DDBJ databases">
        <title>Genome sequencing and assembly of the red palm weevil Rhynchophorus ferrugineus.</title>
        <authorList>
            <person name="Dias G.B."/>
            <person name="Bergman C.M."/>
            <person name="Manee M."/>
        </authorList>
    </citation>
    <scope>NUCLEOTIDE SEQUENCE</scope>
    <source>
        <strain evidence="2">AA-2017</strain>
        <tissue evidence="2">Whole larva</tissue>
    </source>
</reference>
<organism evidence="2 3">
    <name type="scientific">Rhynchophorus ferrugineus</name>
    <name type="common">Red palm weevil</name>
    <name type="synonym">Curculio ferrugineus</name>
    <dbReference type="NCBI Taxonomy" id="354439"/>
    <lineage>
        <taxon>Eukaryota</taxon>
        <taxon>Metazoa</taxon>
        <taxon>Ecdysozoa</taxon>
        <taxon>Arthropoda</taxon>
        <taxon>Hexapoda</taxon>
        <taxon>Insecta</taxon>
        <taxon>Pterygota</taxon>
        <taxon>Neoptera</taxon>
        <taxon>Endopterygota</taxon>
        <taxon>Coleoptera</taxon>
        <taxon>Polyphaga</taxon>
        <taxon>Cucujiformia</taxon>
        <taxon>Curculionidae</taxon>
        <taxon>Dryophthorinae</taxon>
        <taxon>Rhynchophorus</taxon>
    </lineage>
</organism>
<dbReference type="AlphaFoldDB" id="A0A834IIW7"/>
<dbReference type="EMBL" id="JAACXV010000229">
    <property type="protein sequence ID" value="KAF7281679.1"/>
    <property type="molecule type" value="Genomic_DNA"/>
</dbReference>
<accession>A0A834IIW7</accession>
<evidence type="ECO:0000313" key="3">
    <source>
        <dbReference type="Proteomes" id="UP000625711"/>
    </source>
</evidence>